<dbReference type="GO" id="GO:0046982">
    <property type="term" value="F:protein heterodimerization activity"/>
    <property type="evidence" value="ECO:0007669"/>
    <property type="project" value="InterPro"/>
</dbReference>
<dbReference type="Gene3D" id="1.10.20.10">
    <property type="entry name" value="Histone, subunit A"/>
    <property type="match status" value="1"/>
</dbReference>
<feature type="region of interest" description="Disordered" evidence="1">
    <location>
        <begin position="1"/>
        <end position="23"/>
    </location>
</feature>
<evidence type="ECO:0000313" key="3">
    <source>
        <dbReference type="Proteomes" id="UP001270362"/>
    </source>
</evidence>
<feature type="compositionally biased region" description="Basic and acidic residues" evidence="1">
    <location>
        <begin position="310"/>
        <end position="330"/>
    </location>
</feature>
<dbReference type="GO" id="GO:0042393">
    <property type="term" value="F:histone binding"/>
    <property type="evidence" value="ECO:0007669"/>
    <property type="project" value="InterPro"/>
</dbReference>
<feature type="region of interest" description="Disordered" evidence="1">
    <location>
        <begin position="583"/>
        <end position="604"/>
    </location>
</feature>
<feature type="compositionally biased region" description="Polar residues" evidence="1">
    <location>
        <begin position="770"/>
        <end position="790"/>
    </location>
</feature>
<dbReference type="GO" id="GO:0005634">
    <property type="term" value="C:nucleus"/>
    <property type="evidence" value="ECO:0007669"/>
    <property type="project" value="InterPro"/>
</dbReference>
<reference evidence="2" key="1">
    <citation type="journal article" date="2023" name="Mol. Phylogenet. Evol.">
        <title>Genome-scale phylogeny and comparative genomics of the fungal order Sordariales.</title>
        <authorList>
            <person name="Hensen N."/>
            <person name="Bonometti L."/>
            <person name="Westerberg I."/>
            <person name="Brannstrom I.O."/>
            <person name="Guillou S."/>
            <person name="Cros-Aarteil S."/>
            <person name="Calhoun S."/>
            <person name="Haridas S."/>
            <person name="Kuo A."/>
            <person name="Mondo S."/>
            <person name="Pangilinan J."/>
            <person name="Riley R."/>
            <person name="LaButti K."/>
            <person name="Andreopoulos B."/>
            <person name="Lipzen A."/>
            <person name="Chen C."/>
            <person name="Yan M."/>
            <person name="Daum C."/>
            <person name="Ng V."/>
            <person name="Clum A."/>
            <person name="Steindorff A."/>
            <person name="Ohm R.A."/>
            <person name="Martin F."/>
            <person name="Silar P."/>
            <person name="Natvig D.O."/>
            <person name="Lalanne C."/>
            <person name="Gautier V."/>
            <person name="Ament-Velasquez S.L."/>
            <person name="Kruys A."/>
            <person name="Hutchinson M.I."/>
            <person name="Powell A.J."/>
            <person name="Barry K."/>
            <person name="Miller A.N."/>
            <person name="Grigoriev I.V."/>
            <person name="Debuchy R."/>
            <person name="Gladieux P."/>
            <person name="Hiltunen Thoren M."/>
            <person name="Johannesson H."/>
        </authorList>
    </citation>
    <scope>NUCLEOTIDE SEQUENCE</scope>
    <source>
        <strain evidence="2">CBS 314.62</strain>
    </source>
</reference>
<dbReference type="InterPro" id="IPR009072">
    <property type="entry name" value="Histone-fold"/>
</dbReference>
<protein>
    <recommendedName>
        <fullName evidence="4">Myb-like DNA-binding domain protein</fullName>
    </recommendedName>
</protein>
<dbReference type="Pfam" id="PF10384">
    <property type="entry name" value="Scm3"/>
    <property type="match status" value="1"/>
</dbReference>
<evidence type="ECO:0008006" key="4">
    <source>
        <dbReference type="Google" id="ProtNLM"/>
    </source>
</evidence>
<feature type="compositionally biased region" description="Acidic residues" evidence="1">
    <location>
        <begin position="814"/>
        <end position="823"/>
    </location>
</feature>
<feature type="compositionally biased region" description="Polar residues" evidence="1">
    <location>
        <begin position="864"/>
        <end position="889"/>
    </location>
</feature>
<sequence>MERPTKKPRVGLSPFQDDDVDIDANDDELNVAPEKINALRDPGYQLQKGRAFAAFKLKSAFERIFEKYGRDFTGVGDEIDLSTGKIVVNNGHVESLKRSAVGGGDEEDDEDNDDQDEDEDDVEDENEEDNGVLLSELGKSPLPPVTIAAEPVDIGGPWPAAGQLLGRPPLLSSLISPAHVHLPPMHMSIAITRPLPPPYGGFNPMQSWVEPAWRVPELPSPSVSNMTGPPVTRIVPRSQASMLLMAAESGGGGEDEDDILFGSSTVDLSTPIADRLIKTKKLLSPHLLLERGSVGKKNRQTTVSSVTKRSRNDTVKKSKDIARKTPLKERKSPKHTSITLPRETHSTTNTVQLNSEATAVGKNLLAETKKDDVYINYSSPSRTVAIKPSNQRLHVEILVQRSVDITSFQVIAPESADAGMTDHDTRVEPEADVQHMQDSHGSIDIEIANYSTEDSRQVDEAQHVHDPHDLDKIASGTPAPDPPSKLATVEVFSRNIVDPAYAFSDEDEPTIPTARDKPLRLGRKENKLPRIQGEELIETPIIPSTGEAGSHTEPFGARAPDPDEMYSSLDSYLEAKMTGPFIISDKTNEPLTGSRGEPTSSTTSEWEDINVATLLSSAEKIKARRAILPVKPSETVPSRAVPESPPAQAPTQTESPFVAPKAYLADKPRRKLKHATQEVKSSSPTGEVPPRSQSLIPLQEEELIVQASPGARIDAAPAMSCLPLEESTPSHALQPTEPDHTPIWNEEPTSPQTTKRLLSSKPRRSKSLFAVSTDTQEPTGQQANTPTNDVPNIETPTPITPITKKHDDILSLVSDDDGDEDELSLTPRNKHVTPTAGAAAGGHRESVSTRSVLHGSDPRRPSASALNMNRQRPSLLGSSRTQAVHTPTSMRHPASTPLAKRASSSALRGPGGNSSGRRRSQLLMLRRPGRQVSPTYPRAEELVQTPGGTMRRCGENGSRCDRDFCFVCL</sequence>
<dbReference type="EMBL" id="JAULSO010000001">
    <property type="protein sequence ID" value="KAK3694243.1"/>
    <property type="molecule type" value="Genomic_DNA"/>
</dbReference>
<feature type="region of interest" description="Disordered" evidence="1">
    <location>
        <begin position="727"/>
        <end position="922"/>
    </location>
</feature>
<proteinExistence type="predicted"/>
<gene>
    <name evidence="2" type="ORF">B0T22DRAFT_370765</name>
</gene>
<dbReference type="PANTHER" id="PTHR15992:SF5">
    <property type="entry name" value="HOLLIDAY JUNCTION RECOGNITION PROTEIN"/>
    <property type="match status" value="1"/>
</dbReference>
<evidence type="ECO:0000313" key="2">
    <source>
        <dbReference type="EMBL" id="KAK3694243.1"/>
    </source>
</evidence>
<dbReference type="AlphaFoldDB" id="A0AAE0XIS6"/>
<feature type="region of interest" description="Disordered" evidence="1">
    <location>
        <begin position="293"/>
        <end position="343"/>
    </location>
</feature>
<organism evidence="2 3">
    <name type="scientific">Podospora appendiculata</name>
    <dbReference type="NCBI Taxonomy" id="314037"/>
    <lineage>
        <taxon>Eukaryota</taxon>
        <taxon>Fungi</taxon>
        <taxon>Dikarya</taxon>
        <taxon>Ascomycota</taxon>
        <taxon>Pezizomycotina</taxon>
        <taxon>Sordariomycetes</taxon>
        <taxon>Sordariomycetidae</taxon>
        <taxon>Sordariales</taxon>
        <taxon>Podosporaceae</taxon>
        <taxon>Podospora</taxon>
    </lineage>
</organism>
<feature type="region of interest" description="Disordered" evidence="1">
    <location>
        <begin position="633"/>
        <end position="693"/>
    </location>
</feature>
<feature type="region of interest" description="Disordered" evidence="1">
    <location>
        <begin position="97"/>
        <end position="129"/>
    </location>
</feature>
<comment type="caution">
    <text evidence="2">The sequence shown here is derived from an EMBL/GenBank/DDBJ whole genome shotgun (WGS) entry which is preliminary data.</text>
</comment>
<dbReference type="InterPro" id="IPR018465">
    <property type="entry name" value="Scm3/HJURP"/>
</dbReference>
<feature type="compositionally biased region" description="Low complexity" evidence="1">
    <location>
        <begin position="791"/>
        <end position="802"/>
    </location>
</feature>
<name>A0AAE0XIS6_9PEZI</name>
<dbReference type="PANTHER" id="PTHR15992">
    <property type="entry name" value="HOLLIDAY JUNCTION RECOGNITION PROTEIN"/>
    <property type="match status" value="1"/>
</dbReference>
<reference evidence="2" key="2">
    <citation type="submission" date="2023-06" db="EMBL/GenBank/DDBJ databases">
        <authorList>
            <consortium name="Lawrence Berkeley National Laboratory"/>
            <person name="Haridas S."/>
            <person name="Hensen N."/>
            <person name="Bonometti L."/>
            <person name="Westerberg I."/>
            <person name="Brannstrom I.O."/>
            <person name="Guillou S."/>
            <person name="Cros-Aarteil S."/>
            <person name="Calhoun S."/>
            <person name="Kuo A."/>
            <person name="Mondo S."/>
            <person name="Pangilinan J."/>
            <person name="Riley R."/>
            <person name="Labutti K."/>
            <person name="Andreopoulos B."/>
            <person name="Lipzen A."/>
            <person name="Chen C."/>
            <person name="Yanf M."/>
            <person name="Daum C."/>
            <person name="Ng V."/>
            <person name="Clum A."/>
            <person name="Steindorff A."/>
            <person name="Ohm R."/>
            <person name="Martin F."/>
            <person name="Silar P."/>
            <person name="Natvig D."/>
            <person name="Lalanne C."/>
            <person name="Gautier V."/>
            <person name="Ament-Velasquez S.L."/>
            <person name="Kruys A."/>
            <person name="Hutchinson M.I."/>
            <person name="Powell A.J."/>
            <person name="Barry K."/>
            <person name="Miller A.N."/>
            <person name="Grigoriev I.V."/>
            <person name="Debuchy R."/>
            <person name="Gladieux P."/>
            <person name="Thoren M.H."/>
            <person name="Johannesson H."/>
        </authorList>
    </citation>
    <scope>NUCLEOTIDE SEQUENCE</scope>
    <source>
        <strain evidence="2">CBS 314.62</strain>
    </source>
</reference>
<keyword evidence="3" id="KW-1185">Reference proteome</keyword>
<accession>A0AAE0XIS6</accession>
<feature type="compositionally biased region" description="Polar residues" evidence="1">
    <location>
        <begin position="678"/>
        <end position="693"/>
    </location>
</feature>
<dbReference type="Proteomes" id="UP001270362">
    <property type="component" value="Unassembled WGS sequence"/>
</dbReference>
<feature type="compositionally biased region" description="Acidic residues" evidence="1">
    <location>
        <begin position="104"/>
        <end position="129"/>
    </location>
</feature>
<evidence type="ECO:0000256" key="1">
    <source>
        <dbReference type="SAM" id="MobiDB-lite"/>
    </source>
</evidence>